<dbReference type="NCBIfam" id="TIGR00696">
    <property type="entry name" value="wecG_tagA_cpsF"/>
    <property type="match status" value="1"/>
</dbReference>
<keyword evidence="2" id="KW-0808">Transferase</keyword>
<dbReference type="AlphaFoldDB" id="A0A934TSH5"/>
<protein>
    <submittedName>
        <fullName evidence="3">WecB/TagA/CpsF family glycosyltransferase</fullName>
    </submittedName>
</protein>
<keyword evidence="4" id="KW-1185">Reference proteome</keyword>
<name>A0A934TSH5_9BURK</name>
<accession>A0A934TSH5</accession>
<dbReference type="EMBL" id="JAEPWM010000004">
    <property type="protein sequence ID" value="MBK6006687.1"/>
    <property type="molecule type" value="Genomic_DNA"/>
</dbReference>
<dbReference type="Proteomes" id="UP000630528">
    <property type="component" value="Unassembled WGS sequence"/>
</dbReference>
<dbReference type="PANTHER" id="PTHR34136:SF1">
    <property type="entry name" value="UDP-N-ACETYL-D-MANNOSAMINURONIC ACID TRANSFERASE"/>
    <property type="match status" value="1"/>
</dbReference>
<dbReference type="CDD" id="cd06533">
    <property type="entry name" value="Glyco_transf_WecG_TagA"/>
    <property type="match status" value="1"/>
</dbReference>
<sequence>MADATERQAWIGDWRKLLERLSSIDSTHQESQLLRALASPVYPTVLGFANAHAMNSAAEDADFSRALAGCDVLLRDGSGVAILMRLLGQEPGLNLNGTDLIPKLLRRFDGGTIALFGTREPYLERARAQVESQLAPQSPCIWANGFLPDAEYLRLAREHQPDLIVLGMGMPRQEILAHRLRATLTHPCLIVCGGAIIDFLGGKTPRAPQWMRTAGLEWCYRLALEPRRLFARYVLGNPLFLARALRFSLAAPVIGRGTA</sequence>
<evidence type="ECO:0000313" key="3">
    <source>
        <dbReference type="EMBL" id="MBK6006687.1"/>
    </source>
</evidence>
<evidence type="ECO:0000256" key="2">
    <source>
        <dbReference type="ARBA" id="ARBA00022679"/>
    </source>
</evidence>
<organism evidence="3 4">
    <name type="scientific">Ramlibacter ginsenosidimutans</name>
    <dbReference type="NCBI Taxonomy" id="502333"/>
    <lineage>
        <taxon>Bacteria</taxon>
        <taxon>Pseudomonadati</taxon>
        <taxon>Pseudomonadota</taxon>
        <taxon>Betaproteobacteria</taxon>
        <taxon>Burkholderiales</taxon>
        <taxon>Comamonadaceae</taxon>
        <taxon>Ramlibacter</taxon>
    </lineage>
</organism>
<dbReference type="GO" id="GO:0016758">
    <property type="term" value="F:hexosyltransferase activity"/>
    <property type="evidence" value="ECO:0007669"/>
    <property type="project" value="TreeGrafter"/>
</dbReference>
<reference evidence="3" key="1">
    <citation type="journal article" date="2012" name="J. Microbiol. Biotechnol.">
        <title>Ramlibacter ginsenosidimutans sp. nov., with ginsenoside-converting activity.</title>
        <authorList>
            <person name="Wang L."/>
            <person name="An D.S."/>
            <person name="Kim S.G."/>
            <person name="Jin F.X."/>
            <person name="Kim S.C."/>
            <person name="Lee S.T."/>
            <person name="Im W.T."/>
        </authorList>
    </citation>
    <scope>NUCLEOTIDE SEQUENCE</scope>
    <source>
        <strain evidence="3">KACC 17527</strain>
    </source>
</reference>
<dbReference type="InterPro" id="IPR004629">
    <property type="entry name" value="WecG_TagA_CpsF"/>
</dbReference>
<evidence type="ECO:0000313" key="4">
    <source>
        <dbReference type="Proteomes" id="UP000630528"/>
    </source>
</evidence>
<dbReference type="RefSeq" id="WP_201170663.1">
    <property type="nucleotide sequence ID" value="NZ_JAEPWM010000004.1"/>
</dbReference>
<proteinExistence type="predicted"/>
<dbReference type="PANTHER" id="PTHR34136">
    <property type="match status" value="1"/>
</dbReference>
<reference evidence="3" key="2">
    <citation type="submission" date="2021-01" db="EMBL/GenBank/DDBJ databases">
        <authorList>
            <person name="Kang M."/>
        </authorList>
    </citation>
    <scope>NUCLEOTIDE SEQUENCE</scope>
    <source>
        <strain evidence="3">KACC 17527</strain>
    </source>
</reference>
<evidence type="ECO:0000256" key="1">
    <source>
        <dbReference type="ARBA" id="ARBA00022676"/>
    </source>
</evidence>
<comment type="caution">
    <text evidence="3">The sequence shown here is derived from an EMBL/GenBank/DDBJ whole genome shotgun (WGS) entry which is preliminary data.</text>
</comment>
<gene>
    <name evidence="3" type="ORF">JJB11_11345</name>
</gene>
<dbReference type="Pfam" id="PF03808">
    <property type="entry name" value="Glyco_tran_WecG"/>
    <property type="match status" value="1"/>
</dbReference>
<keyword evidence="1" id="KW-0328">Glycosyltransferase</keyword>